<dbReference type="AlphaFoldDB" id="A0AAU8SY85"/>
<name>A0AAU8SY85_9BURK</name>
<dbReference type="KEGG" id="bfn:OI25_8018"/>
<geneLocation type="plasmid" evidence="2 3">
    <name>pBIL</name>
</geneLocation>
<dbReference type="Proteomes" id="UP000032614">
    <property type="component" value="Plasmid pBIL"/>
</dbReference>
<proteinExistence type="predicted"/>
<dbReference type="EMBL" id="CP010024">
    <property type="protein sequence ID" value="AJZ56424.1"/>
    <property type="molecule type" value="Genomic_DNA"/>
</dbReference>
<evidence type="ECO:0000313" key="2">
    <source>
        <dbReference type="EMBL" id="AJZ56424.1"/>
    </source>
</evidence>
<organism evidence="2 3">
    <name type="scientific">Paraburkholderia fungorum</name>
    <dbReference type="NCBI Taxonomy" id="134537"/>
    <lineage>
        <taxon>Bacteria</taxon>
        <taxon>Pseudomonadati</taxon>
        <taxon>Pseudomonadota</taxon>
        <taxon>Betaproteobacteria</taxon>
        <taxon>Burkholderiales</taxon>
        <taxon>Burkholderiaceae</taxon>
        <taxon>Paraburkholderia</taxon>
    </lineage>
</organism>
<evidence type="ECO:0000256" key="1">
    <source>
        <dbReference type="SAM" id="MobiDB-lite"/>
    </source>
</evidence>
<sequence>MPRHAATRQTGAAGALHEAHGLRVARPPRRRYDMHARPAGACYPSLQSWKRHCPMYFFHGLLWPWNVAVDG</sequence>
<protein>
    <submittedName>
        <fullName evidence="2">Uncharacterized protein</fullName>
    </submittedName>
</protein>
<reference evidence="2 3" key="1">
    <citation type="journal article" date="2015" name="Genome Announc.">
        <title>Complete genome sequences for 59 burkholderia isolates, both pathogenic and near neighbor.</title>
        <authorList>
            <person name="Johnson S.L."/>
            <person name="Bishop-Lilly K.A."/>
            <person name="Ladner J.T."/>
            <person name="Daligault H.E."/>
            <person name="Davenport K.W."/>
            <person name="Jaissle J."/>
            <person name="Frey K.G."/>
            <person name="Koroleva G.I."/>
            <person name="Bruce D.C."/>
            <person name="Coyne S.R."/>
            <person name="Broomall S.M."/>
            <person name="Li P.E."/>
            <person name="Teshima H."/>
            <person name="Gibbons H.S."/>
            <person name="Palacios G.F."/>
            <person name="Rosenzweig C.N."/>
            <person name="Redden C.L."/>
            <person name="Xu Y."/>
            <person name="Minogue T.D."/>
            <person name="Chain P.S."/>
        </authorList>
    </citation>
    <scope>NUCLEOTIDE SEQUENCE [LARGE SCALE GENOMIC DNA]</scope>
    <source>
        <strain evidence="2 3">ATCC BAA-463</strain>
    </source>
</reference>
<keyword evidence="2" id="KW-0614">Plasmid</keyword>
<accession>A0AAU8SY85</accession>
<feature type="region of interest" description="Disordered" evidence="1">
    <location>
        <begin position="1"/>
        <end position="20"/>
    </location>
</feature>
<gene>
    <name evidence="2" type="ORF">OI25_8018</name>
</gene>
<evidence type="ECO:0000313" key="3">
    <source>
        <dbReference type="Proteomes" id="UP000032614"/>
    </source>
</evidence>